<evidence type="ECO:0000313" key="3">
    <source>
        <dbReference type="EMBL" id="OEU18274.1"/>
    </source>
</evidence>
<feature type="compositionally biased region" description="Acidic residues" evidence="1">
    <location>
        <begin position="65"/>
        <end position="81"/>
    </location>
</feature>
<dbReference type="InterPro" id="IPR053733">
    <property type="entry name" value="Heme_Transport_Util_sf"/>
</dbReference>
<evidence type="ECO:0000256" key="1">
    <source>
        <dbReference type="SAM" id="MobiDB-lite"/>
    </source>
</evidence>
<sequence>MNASQVLVILLLELLFITIISHAFIILPTITTLHRPVVVRSINEVGILSNKFGTTSSTRSALDALESESELDDDDDDDDASSSDNKLTLKEKSVYTMLKELSNSNLLFRIVVVGNGAILESTNLLGMMKLNQSPVSGANIVTFASNNQSFEFHLMIGHIDKVAFIEKDSPINKGKTMRIIRFINDESGKSICSLILATSAAAATSAADGVDDDDDAIANDWFKVMISKYGSEHTFLN</sequence>
<dbReference type="Gene3D" id="3.40.1570.10">
    <property type="entry name" value="HemS/ChuS/ChuX like domains"/>
    <property type="match status" value="1"/>
</dbReference>
<feature type="transmembrane region" description="Helical" evidence="2">
    <location>
        <begin position="6"/>
        <end position="27"/>
    </location>
</feature>
<dbReference type="InParanoid" id="A0A1E7FJH2"/>
<dbReference type="KEGG" id="fcy:FRACYDRAFT_260331"/>
<feature type="region of interest" description="Disordered" evidence="1">
    <location>
        <begin position="63"/>
        <end position="84"/>
    </location>
</feature>
<keyword evidence="4" id="KW-1185">Reference proteome</keyword>
<organism evidence="3 4">
    <name type="scientific">Fragilariopsis cylindrus CCMP1102</name>
    <dbReference type="NCBI Taxonomy" id="635003"/>
    <lineage>
        <taxon>Eukaryota</taxon>
        <taxon>Sar</taxon>
        <taxon>Stramenopiles</taxon>
        <taxon>Ochrophyta</taxon>
        <taxon>Bacillariophyta</taxon>
        <taxon>Bacillariophyceae</taxon>
        <taxon>Bacillariophycidae</taxon>
        <taxon>Bacillariales</taxon>
        <taxon>Bacillariaceae</taxon>
        <taxon>Fragilariopsis</taxon>
    </lineage>
</organism>
<dbReference type="OrthoDB" id="42588at2759"/>
<accession>A0A1E7FJH2</accession>
<gene>
    <name evidence="3" type="ORF">FRACYDRAFT_260331</name>
</gene>
<protein>
    <submittedName>
        <fullName evidence="3">Uncharacterized protein</fullName>
    </submittedName>
</protein>
<evidence type="ECO:0000256" key="2">
    <source>
        <dbReference type="SAM" id="Phobius"/>
    </source>
</evidence>
<dbReference type="AlphaFoldDB" id="A0A1E7FJH2"/>
<dbReference type="Proteomes" id="UP000095751">
    <property type="component" value="Unassembled WGS sequence"/>
</dbReference>
<dbReference type="EMBL" id="KV784356">
    <property type="protein sequence ID" value="OEU18274.1"/>
    <property type="molecule type" value="Genomic_DNA"/>
</dbReference>
<keyword evidence="2" id="KW-0472">Membrane</keyword>
<name>A0A1E7FJH2_9STRA</name>
<evidence type="ECO:0000313" key="4">
    <source>
        <dbReference type="Proteomes" id="UP000095751"/>
    </source>
</evidence>
<reference evidence="3 4" key="1">
    <citation type="submission" date="2016-09" db="EMBL/GenBank/DDBJ databases">
        <title>Extensive genetic diversity and differential bi-allelic expression allows diatom success in the polar Southern Ocean.</title>
        <authorList>
            <consortium name="DOE Joint Genome Institute"/>
            <person name="Mock T."/>
            <person name="Otillar R.P."/>
            <person name="Strauss J."/>
            <person name="Dupont C."/>
            <person name="Frickenhaus S."/>
            <person name="Maumus F."/>
            <person name="Mcmullan M."/>
            <person name="Sanges R."/>
            <person name="Schmutz J."/>
            <person name="Toseland A."/>
            <person name="Valas R."/>
            <person name="Veluchamy A."/>
            <person name="Ward B.J."/>
            <person name="Allen A."/>
            <person name="Barry K."/>
            <person name="Falciatore A."/>
            <person name="Ferrante M."/>
            <person name="Fortunato A.E."/>
            <person name="Gloeckner G."/>
            <person name="Gruber A."/>
            <person name="Hipkin R."/>
            <person name="Janech M."/>
            <person name="Kroth P."/>
            <person name="Leese F."/>
            <person name="Lindquist E."/>
            <person name="Lyon B.R."/>
            <person name="Martin J."/>
            <person name="Mayer C."/>
            <person name="Parker M."/>
            <person name="Quesneville H."/>
            <person name="Raymond J."/>
            <person name="Uhlig C."/>
            <person name="Valentin K.U."/>
            <person name="Worden A.Z."/>
            <person name="Armbrust E.V."/>
            <person name="Bowler C."/>
            <person name="Green B."/>
            <person name="Moulton V."/>
            <person name="Van Oosterhout C."/>
            <person name="Grigoriev I."/>
        </authorList>
    </citation>
    <scope>NUCLEOTIDE SEQUENCE [LARGE SCALE GENOMIC DNA]</scope>
    <source>
        <strain evidence="3 4">CCMP1102</strain>
    </source>
</reference>
<keyword evidence="2" id="KW-0812">Transmembrane</keyword>
<keyword evidence="2" id="KW-1133">Transmembrane helix</keyword>
<proteinExistence type="predicted"/>